<evidence type="ECO:0000256" key="11">
    <source>
        <dbReference type="HAMAP-Rule" id="MF_01479"/>
    </source>
</evidence>
<dbReference type="GO" id="GO:0051539">
    <property type="term" value="F:4 iron, 4 sulfur cluster binding"/>
    <property type="evidence" value="ECO:0007669"/>
    <property type="project" value="UniProtKB-UniRule"/>
</dbReference>
<feature type="binding site" evidence="11">
    <location>
        <position position="53"/>
    </location>
    <ligand>
        <name>[4Fe-4S] cluster</name>
        <dbReference type="ChEBI" id="CHEBI:49883"/>
    </ligand>
</feature>
<evidence type="ECO:0000256" key="7">
    <source>
        <dbReference type="ARBA" id="ARBA00023015"/>
    </source>
</evidence>
<evidence type="ECO:0000256" key="6">
    <source>
        <dbReference type="ARBA" id="ARBA00023014"/>
    </source>
</evidence>
<reference evidence="13 14" key="1">
    <citation type="submission" date="2018-11" db="EMBL/GenBank/DDBJ databases">
        <title>Complete genome sequence of Nocardioides baekrokdamisoli strain KCTC 39748.</title>
        <authorList>
            <person name="Kang S.W."/>
            <person name="Lee K.C."/>
            <person name="Kim K.K."/>
            <person name="Kim J.S."/>
            <person name="Kim D.S."/>
            <person name="Ko S.H."/>
            <person name="Yang S.H."/>
            <person name="Shin Y.K."/>
            <person name="Lee J.S."/>
        </authorList>
    </citation>
    <scope>NUCLEOTIDE SEQUENCE [LARGE SCALE GENOMIC DNA]</scope>
    <source>
        <strain evidence="13 14">KCTC 39748</strain>
    </source>
</reference>
<keyword evidence="5 11" id="KW-0408">Iron</keyword>
<keyword evidence="3 11" id="KW-0004">4Fe-4S</keyword>
<keyword evidence="8 11" id="KW-0238">DNA-binding</keyword>
<keyword evidence="4 11" id="KW-0479">Metal-binding</keyword>
<keyword evidence="11" id="KW-0963">Cytoplasm</keyword>
<evidence type="ECO:0000259" key="12">
    <source>
        <dbReference type="PROSITE" id="PS51674"/>
    </source>
</evidence>
<evidence type="ECO:0000256" key="9">
    <source>
        <dbReference type="ARBA" id="ARBA00023157"/>
    </source>
</evidence>
<dbReference type="Proteomes" id="UP000271573">
    <property type="component" value="Chromosome"/>
</dbReference>
<sequence length="88" mass="9709">MKGDLSPLPWMREAACRNEDPDLFFPPGESKRGAAQSDEARGVCGVCGVRQPCLELALRTNAEYGIWGGFSPKEVGRIRGPRSRTVRF</sequence>
<evidence type="ECO:0000256" key="8">
    <source>
        <dbReference type="ARBA" id="ARBA00023125"/>
    </source>
</evidence>
<proteinExistence type="inferred from homology"/>
<dbReference type="GO" id="GO:0003677">
    <property type="term" value="F:DNA binding"/>
    <property type="evidence" value="ECO:0007669"/>
    <property type="project" value="UniProtKB-UniRule"/>
</dbReference>
<feature type="domain" description="4Fe-4S Wbl-type" evidence="12">
    <location>
        <begin position="15"/>
        <end position="77"/>
    </location>
</feature>
<evidence type="ECO:0000256" key="2">
    <source>
        <dbReference type="ARBA" id="ARBA00006597"/>
    </source>
</evidence>
<gene>
    <name evidence="13" type="primary">whiB_2</name>
    <name evidence="11" type="synonym">whiB</name>
    <name evidence="13" type="ORF">Back2_18470</name>
</gene>
<accession>A0A3G9IEY8</accession>
<feature type="binding site" evidence="11">
    <location>
        <position position="16"/>
    </location>
    <ligand>
        <name>[4Fe-4S] cluster</name>
        <dbReference type="ChEBI" id="CHEBI:49883"/>
    </ligand>
</feature>
<keyword evidence="14" id="KW-1185">Reference proteome</keyword>
<organism evidence="13 14">
    <name type="scientific">Nocardioides baekrokdamisoli</name>
    <dbReference type="NCBI Taxonomy" id="1804624"/>
    <lineage>
        <taxon>Bacteria</taxon>
        <taxon>Bacillati</taxon>
        <taxon>Actinomycetota</taxon>
        <taxon>Actinomycetes</taxon>
        <taxon>Propionibacteriales</taxon>
        <taxon>Nocardioidaceae</taxon>
        <taxon>Nocardioides</taxon>
    </lineage>
</organism>
<dbReference type="PANTHER" id="PTHR38839">
    <property type="entry name" value="TRANSCRIPTIONAL REGULATOR WHID-RELATED"/>
    <property type="match status" value="1"/>
</dbReference>
<keyword evidence="10 11" id="KW-0804">Transcription</keyword>
<keyword evidence="9 11" id="KW-1015">Disulfide bond</keyword>
<dbReference type="GO" id="GO:0046872">
    <property type="term" value="F:metal ion binding"/>
    <property type="evidence" value="ECO:0007669"/>
    <property type="project" value="UniProtKB-KW"/>
</dbReference>
<dbReference type="HAMAP" id="MF_01479">
    <property type="entry name" value="WhiB"/>
    <property type="match status" value="1"/>
</dbReference>
<dbReference type="PROSITE" id="PS51674">
    <property type="entry name" value="4FE4S_WBL"/>
    <property type="match status" value="1"/>
</dbReference>
<comment type="PTM">
    <text evidence="11">The Fe-S cluster can be nitrosylated by nitric oxide (NO).</text>
</comment>
<feature type="binding site" evidence="11">
    <location>
        <position position="44"/>
    </location>
    <ligand>
        <name>[4Fe-4S] cluster</name>
        <dbReference type="ChEBI" id="CHEBI:49883"/>
    </ligand>
</feature>
<dbReference type="AlphaFoldDB" id="A0A3G9IEY8"/>
<comment type="PTM">
    <text evidence="11">Upon Fe-S cluster removal intramolecular disulfide bonds are formed.</text>
</comment>
<evidence type="ECO:0000313" key="13">
    <source>
        <dbReference type="EMBL" id="BBH17560.1"/>
    </source>
</evidence>
<dbReference type="KEGG" id="nbe:Back2_18470"/>
<name>A0A3G9IEY8_9ACTN</name>
<evidence type="ECO:0000256" key="10">
    <source>
        <dbReference type="ARBA" id="ARBA00023163"/>
    </source>
</evidence>
<dbReference type="InterPro" id="IPR003482">
    <property type="entry name" value="Whib"/>
</dbReference>
<evidence type="ECO:0000313" key="14">
    <source>
        <dbReference type="Proteomes" id="UP000271573"/>
    </source>
</evidence>
<dbReference type="GO" id="GO:0005737">
    <property type="term" value="C:cytoplasm"/>
    <property type="evidence" value="ECO:0007669"/>
    <property type="project" value="UniProtKB-SubCell"/>
</dbReference>
<protein>
    <recommendedName>
        <fullName evidence="11">Transcriptional regulator WhiB</fullName>
    </recommendedName>
</protein>
<comment type="subcellular location">
    <subcellularLocation>
        <location evidence="1 11">Cytoplasm</location>
    </subcellularLocation>
</comment>
<keyword evidence="7 11" id="KW-0805">Transcription regulation</keyword>
<dbReference type="Pfam" id="PF02467">
    <property type="entry name" value="Whib"/>
    <property type="match status" value="1"/>
</dbReference>
<feature type="binding site" evidence="11">
    <location>
        <position position="47"/>
    </location>
    <ligand>
        <name>[4Fe-4S] cluster</name>
        <dbReference type="ChEBI" id="CHEBI:49883"/>
    </ligand>
</feature>
<dbReference type="EMBL" id="AP019307">
    <property type="protein sequence ID" value="BBH17560.1"/>
    <property type="molecule type" value="Genomic_DNA"/>
</dbReference>
<evidence type="ECO:0000256" key="4">
    <source>
        <dbReference type="ARBA" id="ARBA00022723"/>
    </source>
</evidence>
<comment type="similarity">
    <text evidence="2 11">Belongs to the WhiB family.</text>
</comment>
<dbReference type="GO" id="GO:0035731">
    <property type="term" value="F:dinitrosyl-iron complex binding"/>
    <property type="evidence" value="ECO:0007669"/>
    <property type="project" value="UniProtKB-UniRule"/>
</dbReference>
<dbReference type="GO" id="GO:0045892">
    <property type="term" value="P:negative regulation of DNA-templated transcription"/>
    <property type="evidence" value="ECO:0007669"/>
    <property type="project" value="TreeGrafter"/>
</dbReference>
<comment type="function">
    <text evidence="11">Acts as a transcriptional regulator. Probably redox-responsive. The apo- but not holo-form probably binds DNA.</text>
</comment>
<dbReference type="InterPro" id="IPR034768">
    <property type="entry name" value="4FE4S_WBL"/>
</dbReference>
<keyword evidence="6 11" id="KW-0411">Iron-sulfur</keyword>
<dbReference type="GO" id="GO:0045454">
    <property type="term" value="P:cell redox homeostasis"/>
    <property type="evidence" value="ECO:0007669"/>
    <property type="project" value="TreeGrafter"/>
</dbReference>
<dbReference type="GO" id="GO:0047134">
    <property type="term" value="F:protein-disulfide reductase [NAD(P)H] activity"/>
    <property type="evidence" value="ECO:0007669"/>
    <property type="project" value="TreeGrafter"/>
</dbReference>
<evidence type="ECO:0000256" key="1">
    <source>
        <dbReference type="ARBA" id="ARBA00004496"/>
    </source>
</evidence>
<comment type="cofactor">
    <cofactor evidence="11">
        <name>[4Fe-4S] cluster</name>
        <dbReference type="ChEBI" id="CHEBI:49883"/>
    </cofactor>
    <text evidence="11">Binds 1 [4Fe-4S] cluster per subunit. Following nitrosylation of the [4Fe-4S] cluster binds 1 [4Fe-8(NO)] cluster per subunit.</text>
</comment>
<evidence type="ECO:0000256" key="5">
    <source>
        <dbReference type="ARBA" id="ARBA00023004"/>
    </source>
</evidence>
<evidence type="ECO:0000256" key="3">
    <source>
        <dbReference type="ARBA" id="ARBA00022485"/>
    </source>
</evidence>